<evidence type="ECO:0000256" key="3">
    <source>
        <dbReference type="ARBA" id="ARBA00022692"/>
    </source>
</evidence>
<organism evidence="8 9">
    <name type="scientific">Pararge aegeria aegeria</name>
    <dbReference type="NCBI Taxonomy" id="348720"/>
    <lineage>
        <taxon>Eukaryota</taxon>
        <taxon>Metazoa</taxon>
        <taxon>Ecdysozoa</taxon>
        <taxon>Arthropoda</taxon>
        <taxon>Hexapoda</taxon>
        <taxon>Insecta</taxon>
        <taxon>Pterygota</taxon>
        <taxon>Neoptera</taxon>
        <taxon>Endopterygota</taxon>
        <taxon>Lepidoptera</taxon>
        <taxon>Glossata</taxon>
        <taxon>Ditrysia</taxon>
        <taxon>Papilionoidea</taxon>
        <taxon>Nymphalidae</taxon>
        <taxon>Satyrinae</taxon>
        <taxon>Satyrini</taxon>
        <taxon>Parargina</taxon>
        <taxon>Pararge</taxon>
    </lineage>
</organism>
<keyword evidence="9" id="KW-1185">Reference proteome</keyword>
<evidence type="ECO:0000256" key="4">
    <source>
        <dbReference type="ARBA" id="ARBA00022989"/>
    </source>
</evidence>
<evidence type="ECO:0000256" key="6">
    <source>
        <dbReference type="ARBA" id="ARBA00023180"/>
    </source>
</evidence>
<dbReference type="EC" id="2.8.2.-" evidence="7"/>
<reference evidence="8" key="1">
    <citation type="submission" date="2022-03" db="EMBL/GenBank/DDBJ databases">
        <authorList>
            <person name="Lindestad O."/>
        </authorList>
    </citation>
    <scope>NUCLEOTIDE SEQUENCE</scope>
</reference>
<protein>
    <recommendedName>
        <fullName evidence="7">Heparan-sulfate 6-O-sulfotransferase</fullName>
        <ecNumber evidence="7">2.8.2.-</ecNumber>
    </recommendedName>
</protein>
<comment type="caution">
    <text evidence="8">The sequence shown here is derived from an EMBL/GenBank/DDBJ whole genome shotgun (WGS) entry which is preliminary data.</text>
</comment>
<dbReference type="OrthoDB" id="406981at2759"/>
<dbReference type="PANTHER" id="PTHR12812">
    <property type="entry name" value="HEPARAN SULFATE 6-O-SULFOTRANSFERASE 3"/>
    <property type="match status" value="1"/>
</dbReference>
<accession>A0A8S4RL84</accession>
<keyword evidence="4 7" id="KW-1133">Transmembrane helix</keyword>
<dbReference type="InterPro" id="IPR010635">
    <property type="entry name" value="Heparan_SO4-6-sulfoTrfase"/>
</dbReference>
<proteinExistence type="inferred from homology"/>
<comment type="function">
    <text evidence="7">6-O-sulfation enzyme which catalyzes the transfer of sulfate from 3'-phosphoadenosine 5'-phosphosulfate (PAPS) to position 6 of the N-sulfoglucosamine residue (GlcNS) of heparan sulfate.</text>
</comment>
<sequence length="222" mass="24754">MHPTEMQKSVSVQVDSDFALLLPSGVYEIKKMEPRSKLRKVILFCLLLSLFGMVAFGYFCSDQVCALSPRDRVSEALALTYAEAPGRPLPDVMAQPGLSYDEVLHDDFRFDLNAHDVMVFLHIQKTGGTSFGRHLVMDLDLKFLSVALSVPTVQTSRLASRKISAVHGSRGTGFEFRVGLNCKVLLLKNFQYKLGLRKLAVPNPVPGGHVHRRPVFYHLLAI</sequence>
<evidence type="ECO:0000256" key="5">
    <source>
        <dbReference type="ARBA" id="ARBA00023136"/>
    </source>
</evidence>
<evidence type="ECO:0000256" key="2">
    <source>
        <dbReference type="ARBA" id="ARBA00022679"/>
    </source>
</evidence>
<keyword evidence="7" id="KW-0735">Signal-anchor</keyword>
<evidence type="ECO:0000313" key="9">
    <source>
        <dbReference type="Proteomes" id="UP000838756"/>
    </source>
</evidence>
<keyword evidence="2 7" id="KW-0808">Transferase</keyword>
<gene>
    <name evidence="8" type="primary">jg6226</name>
    <name evidence="8" type="ORF">PAEG_LOCUS14658</name>
</gene>
<comment type="catalytic activity">
    <reaction evidence="7">
        <text>alpha-D-glucosaminyl-[heparan sulfate](n) + 3'-phosphoadenylyl sulfate = 6-sulfo-alpha-D-glucosaminyl-[heparan sulfate](n) + adenosine 3',5'-bisphosphate + H(+)</text>
        <dbReference type="Rhea" id="RHEA:56604"/>
        <dbReference type="Rhea" id="RHEA-COMP:9830"/>
        <dbReference type="Rhea" id="RHEA-COMP:14621"/>
        <dbReference type="ChEBI" id="CHEBI:15378"/>
        <dbReference type="ChEBI" id="CHEBI:58339"/>
        <dbReference type="ChEBI" id="CHEBI:58343"/>
        <dbReference type="ChEBI" id="CHEBI:58388"/>
        <dbReference type="ChEBI" id="CHEBI:140604"/>
    </reaction>
</comment>
<dbReference type="Proteomes" id="UP000838756">
    <property type="component" value="Unassembled WGS sequence"/>
</dbReference>
<dbReference type="AlphaFoldDB" id="A0A8S4RL84"/>
<dbReference type="GO" id="GO:0017095">
    <property type="term" value="F:heparan sulfate 6-sulfotransferase activity"/>
    <property type="evidence" value="ECO:0007669"/>
    <property type="project" value="TreeGrafter"/>
</dbReference>
<feature type="transmembrane region" description="Helical" evidence="7">
    <location>
        <begin position="41"/>
        <end position="59"/>
    </location>
</feature>
<evidence type="ECO:0000256" key="7">
    <source>
        <dbReference type="RuleBase" id="RU364122"/>
    </source>
</evidence>
<keyword evidence="5 7" id="KW-0472">Membrane</keyword>
<keyword evidence="3 7" id="KW-0812">Transmembrane</keyword>
<name>A0A8S4RL84_9NEOP</name>
<dbReference type="GO" id="GO:0016020">
    <property type="term" value="C:membrane"/>
    <property type="evidence" value="ECO:0007669"/>
    <property type="project" value="UniProtKB-SubCell"/>
</dbReference>
<comment type="subcellular location">
    <subcellularLocation>
        <location evidence="1">Membrane</location>
        <topology evidence="1">Single-pass membrane protein</topology>
    </subcellularLocation>
    <subcellularLocation>
        <location evidence="7">Membrane</location>
        <topology evidence="7">Single-pass type II membrane protein</topology>
    </subcellularLocation>
</comment>
<dbReference type="EMBL" id="CAKXAJ010025262">
    <property type="protein sequence ID" value="CAH2237369.1"/>
    <property type="molecule type" value="Genomic_DNA"/>
</dbReference>
<evidence type="ECO:0000313" key="8">
    <source>
        <dbReference type="EMBL" id="CAH2237369.1"/>
    </source>
</evidence>
<keyword evidence="6" id="KW-0325">Glycoprotein</keyword>
<dbReference type="PANTHER" id="PTHR12812:SF0">
    <property type="entry name" value="HEPARAN-SULFATE 6-O-SULFOTRANSFERASE"/>
    <property type="match status" value="1"/>
</dbReference>
<evidence type="ECO:0000256" key="1">
    <source>
        <dbReference type="ARBA" id="ARBA00004167"/>
    </source>
</evidence>
<comment type="similarity">
    <text evidence="7">Belongs to the sulfotransferase 6 family.</text>
</comment>